<gene>
    <name evidence="2" type="ORF">KCU98_g19711</name>
</gene>
<evidence type="ECO:0000256" key="1">
    <source>
        <dbReference type="SAM" id="MobiDB-lite"/>
    </source>
</evidence>
<sequence>MTVDSAAYNGNLVHQPFRTTFLSSSPQNITATSSHGSRTPSHVMKQAHHTRSKNTSAAKAVMCRSWIQPMAVVPAILCCLTLTSAHPHAGQAGHVATQVKYSSWTQSSLSWVNKQTCRWLSNCGTTGSSGEDSLYQNFRSDQQTPLSQSVPLDRPDSSAFWTSGLERPEDWSKEEHLSRNIPQYVYDYTPYVHLFSGEQFWPCDIAEHLVHTSPYANYTLIRSMENDRTLDNLDELNEYGHFAYLKSEDNVEERPDWLGGSSNIPRGPEDSYDKPSDLVSRNPLGESGHVRGQERRNDFGRHGAEGRGKPSDKLQERGGHSSAPAVLIVVPKEDGVVDAFWFYFYSYNLGNKVLNIRFGNHVGDWEHSMVRFRNGTPEAVYISEHGAGEAYAYHAIEKYGKRPVIYSATGTHAIYATPGLHPYVLPWGLLHDQTDKGPLWDPNLNHHAYVYNYTSRHLKSSAQTPYAPVSWFNFKGHWGDKIYPMSDKRQYQFWGQYHYVSGPFGPRFKNLGRKKVCQNMQTQCIIRHWLGEEEGSNDGEKRLPGEETGDEIEGPETTE</sequence>
<evidence type="ECO:0000313" key="2">
    <source>
        <dbReference type="EMBL" id="KAG9937785.1"/>
    </source>
</evidence>
<feature type="region of interest" description="Disordered" evidence="1">
    <location>
        <begin position="255"/>
        <end position="318"/>
    </location>
</feature>
<dbReference type="InterPro" id="IPR009291">
    <property type="entry name" value="Vps62"/>
</dbReference>
<reference evidence="2" key="1">
    <citation type="journal article" date="2021" name="J Fungi (Basel)">
        <title>Virulence traits and population genomics of the black yeast Aureobasidium melanogenum.</title>
        <authorList>
            <person name="Cernosa A."/>
            <person name="Sun X."/>
            <person name="Gostincar C."/>
            <person name="Fang C."/>
            <person name="Gunde-Cimerman N."/>
            <person name="Song Z."/>
        </authorList>
    </citation>
    <scope>NUCLEOTIDE SEQUENCE</scope>
    <source>
        <strain evidence="2">EXF-9298</strain>
    </source>
</reference>
<organism evidence="2 3">
    <name type="scientific">Aureobasidium melanogenum</name>
    <name type="common">Aureobasidium pullulans var. melanogenum</name>
    <dbReference type="NCBI Taxonomy" id="46634"/>
    <lineage>
        <taxon>Eukaryota</taxon>
        <taxon>Fungi</taxon>
        <taxon>Dikarya</taxon>
        <taxon>Ascomycota</taxon>
        <taxon>Pezizomycotina</taxon>
        <taxon>Dothideomycetes</taxon>
        <taxon>Dothideomycetidae</taxon>
        <taxon>Dothideales</taxon>
        <taxon>Saccotheciaceae</taxon>
        <taxon>Aureobasidium</taxon>
    </lineage>
</organism>
<proteinExistence type="predicted"/>
<feature type="compositionally biased region" description="Polar residues" evidence="1">
    <location>
        <begin position="24"/>
        <end position="40"/>
    </location>
</feature>
<name>A0A9P8F693_AURME</name>
<dbReference type="AlphaFoldDB" id="A0A9P8F693"/>
<feature type="compositionally biased region" description="Basic and acidic residues" evidence="1">
    <location>
        <begin position="267"/>
        <end position="276"/>
    </location>
</feature>
<feature type="compositionally biased region" description="Acidic residues" evidence="1">
    <location>
        <begin position="547"/>
        <end position="559"/>
    </location>
</feature>
<protein>
    <recommendedName>
        <fullName evidence="4">Vacuolar protein sorting-associated protein TDA6</fullName>
    </recommendedName>
</protein>
<dbReference type="Proteomes" id="UP000729357">
    <property type="component" value="Unassembled WGS sequence"/>
</dbReference>
<reference evidence="2" key="2">
    <citation type="submission" date="2021-08" db="EMBL/GenBank/DDBJ databases">
        <authorList>
            <person name="Gostincar C."/>
            <person name="Sun X."/>
            <person name="Song Z."/>
            <person name="Gunde-Cimerman N."/>
        </authorList>
    </citation>
    <scope>NUCLEOTIDE SEQUENCE</scope>
    <source>
        <strain evidence="2">EXF-9298</strain>
    </source>
</reference>
<dbReference type="PANTHER" id="PTHR48172:SF2">
    <property type="entry name" value="VACUOLAR PROTEIN SORTING PROTEIN 62"/>
    <property type="match status" value="1"/>
</dbReference>
<feature type="non-terminal residue" evidence="2">
    <location>
        <position position="559"/>
    </location>
</feature>
<accession>A0A9P8F693</accession>
<comment type="caution">
    <text evidence="2">The sequence shown here is derived from an EMBL/GenBank/DDBJ whole genome shotgun (WGS) entry which is preliminary data.</text>
</comment>
<feature type="region of interest" description="Disordered" evidence="1">
    <location>
        <begin position="534"/>
        <end position="559"/>
    </location>
</feature>
<feature type="region of interest" description="Disordered" evidence="1">
    <location>
        <begin position="24"/>
        <end position="51"/>
    </location>
</feature>
<keyword evidence="3" id="KW-1185">Reference proteome</keyword>
<dbReference type="EMBL" id="JAHFXS010005865">
    <property type="protein sequence ID" value="KAG9937785.1"/>
    <property type="molecule type" value="Genomic_DNA"/>
</dbReference>
<evidence type="ECO:0008006" key="4">
    <source>
        <dbReference type="Google" id="ProtNLM"/>
    </source>
</evidence>
<evidence type="ECO:0000313" key="3">
    <source>
        <dbReference type="Proteomes" id="UP000729357"/>
    </source>
</evidence>
<dbReference type="PANTHER" id="PTHR48172">
    <property type="match status" value="1"/>
</dbReference>
<feature type="compositionally biased region" description="Basic and acidic residues" evidence="1">
    <location>
        <begin position="288"/>
        <end position="318"/>
    </location>
</feature>
<dbReference type="Pfam" id="PF06101">
    <property type="entry name" value="Vps62"/>
    <property type="match status" value="1"/>
</dbReference>